<protein>
    <recommendedName>
        <fullName evidence="3">Carboxylic ester hydrolase</fullName>
        <ecNumber evidence="3">3.1.1.-</ecNumber>
    </recommendedName>
</protein>
<evidence type="ECO:0000256" key="3">
    <source>
        <dbReference type="RuleBase" id="RU361235"/>
    </source>
</evidence>
<name>A0ABP6S2E9_9PSEU</name>
<dbReference type="Pfam" id="PF00135">
    <property type="entry name" value="COesterase"/>
    <property type="match status" value="1"/>
</dbReference>
<evidence type="ECO:0000256" key="1">
    <source>
        <dbReference type="ARBA" id="ARBA00005964"/>
    </source>
</evidence>
<keyword evidence="6" id="KW-1185">Reference proteome</keyword>
<dbReference type="PANTHER" id="PTHR11559">
    <property type="entry name" value="CARBOXYLESTERASE"/>
    <property type="match status" value="1"/>
</dbReference>
<dbReference type="InterPro" id="IPR002018">
    <property type="entry name" value="CarbesteraseB"/>
</dbReference>
<evidence type="ECO:0000313" key="6">
    <source>
        <dbReference type="Proteomes" id="UP001500483"/>
    </source>
</evidence>
<evidence type="ECO:0000313" key="5">
    <source>
        <dbReference type="EMBL" id="GAA3366127.1"/>
    </source>
</evidence>
<comment type="caution">
    <text evidence="5">The sequence shown here is derived from an EMBL/GenBank/DDBJ whole genome shotgun (WGS) entry which is preliminary data.</text>
</comment>
<accession>A0ABP6S2E9</accession>
<dbReference type="RefSeq" id="WP_344931314.1">
    <property type="nucleotide sequence ID" value="NZ_BAAAYK010000038.1"/>
</dbReference>
<dbReference type="Gene3D" id="3.40.50.1820">
    <property type="entry name" value="alpha/beta hydrolase"/>
    <property type="match status" value="1"/>
</dbReference>
<dbReference type="PROSITE" id="PS00122">
    <property type="entry name" value="CARBOXYLESTERASE_B_1"/>
    <property type="match status" value="1"/>
</dbReference>
<organism evidence="5 6">
    <name type="scientific">Saccharopolyspora gregorii</name>
    <dbReference type="NCBI Taxonomy" id="33914"/>
    <lineage>
        <taxon>Bacteria</taxon>
        <taxon>Bacillati</taxon>
        <taxon>Actinomycetota</taxon>
        <taxon>Actinomycetes</taxon>
        <taxon>Pseudonocardiales</taxon>
        <taxon>Pseudonocardiaceae</taxon>
        <taxon>Saccharopolyspora</taxon>
    </lineage>
</organism>
<reference evidence="6" key="1">
    <citation type="journal article" date="2019" name="Int. J. Syst. Evol. Microbiol.">
        <title>The Global Catalogue of Microorganisms (GCM) 10K type strain sequencing project: providing services to taxonomists for standard genome sequencing and annotation.</title>
        <authorList>
            <consortium name="The Broad Institute Genomics Platform"/>
            <consortium name="The Broad Institute Genome Sequencing Center for Infectious Disease"/>
            <person name="Wu L."/>
            <person name="Ma J."/>
        </authorList>
    </citation>
    <scope>NUCLEOTIDE SEQUENCE [LARGE SCALE GENOMIC DNA]</scope>
    <source>
        <strain evidence="6">JCM 9687</strain>
    </source>
</reference>
<dbReference type="Proteomes" id="UP001500483">
    <property type="component" value="Unassembled WGS sequence"/>
</dbReference>
<gene>
    <name evidence="5" type="ORF">GCM10020366_68760</name>
</gene>
<dbReference type="InterPro" id="IPR019826">
    <property type="entry name" value="Carboxylesterase_B_AS"/>
</dbReference>
<proteinExistence type="inferred from homology"/>
<dbReference type="SUPFAM" id="SSF53474">
    <property type="entry name" value="alpha/beta-Hydrolases"/>
    <property type="match status" value="1"/>
</dbReference>
<evidence type="ECO:0000259" key="4">
    <source>
        <dbReference type="Pfam" id="PF00135"/>
    </source>
</evidence>
<comment type="similarity">
    <text evidence="1 3">Belongs to the type-B carboxylesterase/lipase family.</text>
</comment>
<dbReference type="InterPro" id="IPR050309">
    <property type="entry name" value="Type-B_Carboxylest/Lipase"/>
</dbReference>
<dbReference type="InterPro" id="IPR029058">
    <property type="entry name" value="AB_hydrolase_fold"/>
</dbReference>
<dbReference type="EMBL" id="BAAAYK010000038">
    <property type="protein sequence ID" value="GAA3366127.1"/>
    <property type="molecule type" value="Genomic_DNA"/>
</dbReference>
<keyword evidence="2 3" id="KW-0378">Hydrolase</keyword>
<feature type="domain" description="Carboxylesterase type B" evidence="4">
    <location>
        <begin position="3"/>
        <end position="454"/>
    </location>
</feature>
<dbReference type="EC" id="3.1.1.-" evidence="3"/>
<evidence type="ECO:0000256" key="2">
    <source>
        <dbReference type="ARBA" id="ARBA00022801"/>
    </source>
</evidence>
<sequence>MSAVVRTGAGRVRGARTAEGLVFRGIPYAAAPLGPARFAAPKPAPGWDGVRDATAPGPTAPSPHRDFGGLDMGPFFGPGWVRGDDYLSVDVWTPDAATGGLPVLVFVHGGGFVSGAAQASLYDGTGFSRDGVVLVSVDYRIGAPGWLSLPGAPDNRGLLDVLAALRWVRAEIGAFGGDPDNVTVAGQSAGATVVGAVLAEPAARGLFRRAVVQSGNGLGAFVPAQAELVANRLAGVLGVPLAEVPEVPDERLVDAVSRLGKPDLRVPGHHDPLLRLTPLGVVLERQPAVSVAAGDGAEVELLIGNNTEEGNLYLSAAELDSSTVEDALSVAAQAHPDPDRLVEAYRRQRPAASGGELRSAVLGDALFGAGTRALADAHAGRGLPTFRYEFAWRSTALGGRLGAAHGVELPFVFDSADGPRLRGDGALLGDGAPPELVREVHSAWVRFAATGDPGWERHIAPQRRVRRFATPSATVTDPRPLEREAW</sequence>